<proteinExistence type="predicted"/>
<feature type="domain" description="DUF3638" evidence="8">
    <location>
        <begin position="2017"/>
        <end position="2242"/>
    </location>
</feature>
<feature type="domain" description="DUF6606" evidence="10">
    <location>
        <begin position="8"/>
        <end position="281"/>
    </location>
</feature>
<evidence type="ECO:0000313" key="12">
    <source>
        <dbReference type="Proteomes" id="UP000827724"/>
    </source>
</evidence>
<dbReference type="EMBL" id="JAIWOZ010000002">
    <property type="protein sequence ID" value="KAH6608878.1"/>
    <property type="molecule type" value="Genomic_DNA"/>
</dbReference>
<feature type="domain" description="DUF3645" evidence="9">
    <location>
        <begin position="2360"/>
        <end position="2392"/>
    </location>
</feature>
<dbReference type="GO" id="GO:0004843">
    <property type="term" value="F:cysteine-type deubiquitinase activity"/>
    <property type="evidence" value="ECO:0007669"/>
    <property type="project" value="UniProtKB-EC"/>
</dbReference>
<evidence type="ECO:0000256" key="2">
    <source>
        <dbReference type="ARBA" id="ARBA00012759"/>
    </source>
</evidence>
<dbReference type="GO" id="GO:0006508">
    <property type="term" value="P:proteolysis"/>
    <property type="evidence" value="ECO:0007669"/>
    <property type="project" value="UniProtKB-KW"/>
</dbReference>
<dbReference type="PANTHER" id="PTHR13367">
    <property type="entry name" value="UBIQUITIN THIOESTERASE"/>
    <property type="match status" value="1"/>
</dbReference>
<keyword evidence="6" id="KW-0788">Thiol protease</keyword>
<feature type="region of interest" description="Disordered" evidence="7">
    <location>
        <begin position="3091"/>
        <end position="3134"/>
    </location>
</feature>
<evidence type="ECO:0000256" key="4">
    <source>
        <dbReference type="ARBA" id="ARBA00022786"/>
    </source>
</evidence>
<keyword evidence="3" id="KW-0645">Protease</keyword>
<reference evidence="11" key="1">
    <citation type="submission" date="2021-08" db="EMBL/GenBank/DDBJ databases">
        <title>Chromosome-Level Trichoderma cornu-damae using Hi-C Data.</title>
        <authorList>
            <person name="Kim C.S."/>
        </authorList>
    </citation>
    <scope>NUCLEOTIDE SEQUENCE</scope>
    <source>
        <strain evidence="11">KA19-0412C</strain>
    </source>
</reference>
<evidence type="ECO:0000259" key="8">
    <source>
        <dbReference type="Pfam" id="PF12340"/>
    </source>
</evidence>
<dbReference type="Proteomes" id="UP000827724">
    <property type="component" value="Unassembled WGS sequence"/>
</dbReference>
<dbReference type="InterPro" id="IPR022099">
    <property type="entry name" value="DUF3638"/>
</dbReference>
<comment type="catalytic activity">
    <reaction evidence="1">
        <text>Thiol-dependent hydrolysis of ester, thioester, amide, peptide and isopeptide bonds formed by the C-terminal Gly of ubiquitin (a 76-residue protein attached to proteins as an intracellular targeting signal).</text>
        <dbReference type="EC" id="3.4.19.12"/>
    </reaction>
</comment>
<dbReference type="PANTHER" id="PTHR13367:SF33">
    <property type="entry name" value="P-LOOP CONTAINING NUCLEOSIDE TRIPHOSPHATE HYDROLASE PROTEIN"/>
    <property type="match status" value="1"/>
</dbReference>
<evidence type="ECO:0000256" key="5">
    <source>
        <dbReference type="ARBA" id="ARBA00022801"/>
    </source>
</evidence>
<dbReference type="InterPro" id="IPR046541">
    <property type="entry name" value="DUF6606"/>
</dbReference>
<evidence type="ECO:0000259" key="9">
    <source>
        <dbReference type="Pfam" id="PF12359"/>
    </source>
</evidence>
<organism evidence="11 12">
    <name type="scientific">Trichoderma cornu-damae</name>
    <dbReference type="NCBI Taxonomy" id="654480"/>
    <lineage>
        <taxon>Eukaryota</taxon>
        <taxon>Fungi</taxon>
        <taxon>Dikarya</taxon>
        <taxon>Ascomycota</taxon>
        <taxon>Pezizomycotina</taxon>
        <taxon>Sordariomycetes</taxon>
        <taxon>Hypocreomycetidae</taxon>
        <taxon>Hypocreales</taxon>
        <taxon>Hypocreaceae</taxon>
        <taxon>Trichoderma</taxon>
    </lineage>
</organism>
<evidence type="ECO:0000259" key="10">
    <source>
        <dbReference type="Pfam" id="PF20255"/>
    </source>
</evidence>
<dbReference type="Pfam" id="PF12340">
    <property type="entry name" value="DUF3638"/>
    <property type="match status" value="1"/>
</dbReference>
<dbReference type="Pfam" id="PF12359">
    <property type="entry name" value="DUF3645"/>
    <property type="match status" value="1"/>
</dbReference>
<evidence type="ECO:0000256" key="3">
    <source>
        <dbReference type="ARBA" id="ARBA00022670"/>
    </source>
</evidence>
<keyword evidence="5" id="KW-0378">Hydrolase</keyword>
<dbReference type="EC" id="3.4.19.12" evidence="2"/>
<dbReference type="InterPro" id="IPR022105">
    <property type="entry name" value="DUF3645"/>
</dbReference>
<comment type="caution">
    <text evidence="11">The sequence shown here is derived from an EMBL/GenBank/DDBJ whole genome shotgun (WGS) entry which is preliminary data.</text>
</comment>
<sequence length="3134" mass="353406">MAPPLRSILDHAVLPSKLPGTQEENCDEIAHDFLKRLLHACEAVKGMAAGLPFAGALHTLSESLQTCGNLNQEQLDRKTLLLQFSQLKPRHVLICYVVEQNAAILIRREDDQCAGESVVIESFETSPMTEHVLAADNALVWDFPGRAVRLSLAEFNDEKLQGNLAAFLERASMEAVYNVQAQAQKAQVSVTEVRDTSDPALITQMLMILFEAIGESVDVPRLRKRIRDDVNFATQALLPWRRLPFWLVLRVAAQRHLHLSLGIAGRACYKLLMCVFFANLLRDASNELSRANELDPDLIVTLRAKLCRRMIKLEEDKKMMPLADEGDFETLFGRVVPVIEATIRHASGAVEKVWKEFKARTARRVYKLPSRASEDALRLSLLNSGSHLDELLARQNTTSPPFPQNVSLNLPVPLDKPIQERQAFTKEVFALARMERGVERDGRPKPGSPREAEARCQKLAGDIHGVFAQVGELYNGDPAQQSIKILTVFELWARMDECAIACCPLLGDYRPIFEPQLLDVLQLPTLAGMKRLQAVQAYIAERHASAQHARFLDDLETHSFAAQYVCRSEEMMQLMSRIQDASDQDRAAKERMWQQQTNQFTDYTEKINGLGCLCTWDGKNRNISDCRRCLYRRRRKRLTVKVHEDFLPESQLTRQSIVFELGMPKFLSAYRNATWKIVRDLAHPSRPPSASPHTSLGKCPQLQHFMAADSSCISFASIKKCFSETHYNFNSGLVPLRKILLPFAADFDLYDHEAKVWVKDLCKPLTLQHLCGVHIPPGLFGSALKPESHPAPDFDGPSSYEIQANLTKCPPNMSAAEFSAYQKLLAGKSRRWLNILVELGSFNLNFSNEDTTLLLSQLAVQAGPCLEEGAGVFRSVHAVMEEKEFVGSLGKQVKNRLDSVYSNWREVNCMELLINLSLRMFSLLPNGEMRRQSERLLGSARAATLEWISHLQAESRRTQDGTAASRIAMYGLKAALLCRRTFETHVDSGASLTSPDLSAWVRASVALQENLAAGVSSLPKLVRSMMIRDAKLACHLEALLHAAVKAHSNILGEALGLTLQGAADDETRSVSPWTSLPFPDSQWIFCVRTESYGCSQSKQVFHLDILEGHFLVNGKPRGSLPFEIRNDPSVRYLFGNLNLFVYPSGVPGMTQRLADPYEGYVIHFGVRGSQVLIQAKKAGSLFEFIPGSVFRAPGSSSFDLPASLLDNCAHWLDLRTGCIEVRRHPHLWTTRPRDWIINVRNRFATRGEHVKLVDPRSYEFGQIAKIFEHFEAPDKLTVFQPQSSRGKLAVELRHLDLSFHVNHSGLLFSTELKATIDLNQDAGTWYGLASKIVLRDATDRSKRSVIIPIGEMQWKRYKHDVHASIYLDTSSGYCRFDIDDIVGRLSSPLERRLLLLKAQCHAATSFCLPDPLTGHTGTEEAFRILRSGAAQPWAPFSPTDLKPFVNLLPQREYYPQNIKRLQRVTWDSNLTTTIQNDGFEQLIRSIEMRANRLAKFSQSKTDSANSLGELSQLRRRAQARRSLYERPTVDTAALNQVDRIYPVRDRRSTQRGDRVYQVAKLIYAHEPRINMTSSLRKIFETCDAIGGFCDDADSLSVQPLVSQIEEPISTRWGALVNMCRGKEDKSLWAFQLGLLAFNCEVDTDLLMSLVAFCHIKEIRELEPPMHATFSRFSDRGPPAISTLKELISKAYVPLQRTPGRREKPEDWKEIHHAKCEEQGEQLANLILDQWPNLPTNLRFTGGWNPTLINFPLAVRCIRPEWDRRRHNDELLAYVTRIDPIMCVRRGRRFRERPQEWKQSVPQFVGPRYWRIIPSASQDLVTRVGPELEPITNKLSAEAFLEAGWSVFHSRGNWAAVPREFSELEFILNLFAKSSNDLRKSYSSDLLRSLAALKTTTSQKPPNESGWSNPYESAVTDAIARIQAVAARYSDLIQAAFWAGKASLRWLDMGNLLPCSTPVEMLELLQSRSNHQFGPGMKRALITYGCAIAETQRLRRLRYAILLGDQRAIDEELDNTGHMNWDPVKEDPDWLLLEIDSNILIRTDQLDVARAIINPVSGENSVLQMNMGRGKTSCIMPMAAAVLANGHNVSRLIVPRSLVMQTALMMHSRLGGLVGREICHIPFSRQTPTTEDVLGAYSELHREIQRSKGFILTSHEHVLSYRLSGLQQLADGKLVEAKTMVDFQSWLDTHCRDVLDESDFTLSPKTQLNYPSGLEMAVDGHPFRWQVAQGLLSMVADHIPRLQVTFPGSIEVVARSCWFPSVQFLRTDVEDDLHRRIIDDVADGKAPFLLQDEAISEGMRTAIKRILSEEIFDSSAFDKAAGAFSHPKSAMTKLLVVRGLIVHRILIICLGKRWNVQYGLHPSRSPVAVPFTAKGVPSELSEYGHPDVAIVLTCLSFYSAGLSYEQFRQGLQRVLTSEDAASEYERWISESNLPAALAYWNLINVDDEVQMRTLWGHLRKNRVVTNHYMNNFVFPVHARQFTVKLQASSWDVPLQYQTANPGARTTGFSGTNDNRYMLPMTIQQQDLPGLLQTNAEVLSYLLQRRNREYAVLTDRNGRRLSERGVLEMLHGRGIQILIDAGAYILETENRALARMWFSIDSRAQSAVYFGSDNRPWVVFRDPTKQDMPLLATRLANNLEDCFVYFDEAHTRGVDLKLPENAHAALTLALKQTKDNTMQAAMRLRQLRTSQSVTFFAPPEVDMSIKDTCKELLAEYQRIQSPHVIFWLLEQTCRANEDLQPLFLAQGMDFCRRTNALLQHPHFLMSASANHNLLKLLQQPEHQTLDQLYGGASNDAASPSLGHMKSQRLNGFADRLGRYGQVGVSQIEALGEVEQERQIEIQIEAVREVQKPIEYQPLKFPGLSPDIWRFLTTGALVTGDDQITHAFDYISKTVMGKKFGIRATGSRLFVSREFGRTISLPKTDKSAGDRFLRPVEWILWSPSTQTALVIIPEEAELLIPKLQLADRYESKVHLIAYAPPVTRAMVPFNHLRYYSLPQIPLEAKFPVWLKMELGILAGRLYTDYDEWQSVASYMRDPRTSASVSPAFLLEWLGIRCRAHDVLHTPMGYICLGRTVTEDHPFFVRNSTVAAPTPTPIQGGDYVEDATPEATGDYSSEGGVDVNGSVDGSVDGDADGE</sequence>
<dbReference type="InterPro" id="IPR027417">
    <property type="entry name" value="P-loop_NTPase"/>
</dbReference>
<accession>A0A9P8QU91</accession>
<evidence type="ECO:0000256" key="1">
    <source>
        <dbReference type="ARBA" id="ARBA00000707"/>
    </source>
</evidence>
<dbReference type="SUPFAM" id="SSF52540">
    <property type="entry name" value="P-loop containing nucleoside triphosphate hydrolases"/>
    <property type="match status" value="1"/>
</dbReference>
<gene>
    <name evidence="11" type="ORF">Trco_002224</name>
</gene>
<evidence type="ECO:0000256" key="6">
    <source>
        <dbReference type="ARBA" id="ARBA00022807"/>
    </source>
</evidence>
<dbReference type="Pfam" id="PF20255">
    <property type="entry name" value="DUF6606"/>
    <property type="match status" value="1"/>
</dbReference>
<feature type="compositionally biased region" description="Low complexity" evidence="7">
    <location>
        <begin position="3112"/>
        <end position="3126"/>
    </location>
</feature>
<keyword evidence="4" id="KW-0833">Ubl conjugation pathway</keyword>
<evidence type="ECO:0000256" key="7">
    <source>
        <dbReference type="SAM" id="MobiDB-lite"/>
    </source>
</evidence>
<dbReference type="InterPro" id="IPR051346">
    <property type="entry name" value="OTU_Deubiquitinase"/>
</dbReference>
<protein>
    <recommendedName>
        <fullName evidence="2">ubiquitinyl hydrolase 1</fullName>
        <ecNumber evidence="2">3.4.19.12</ecNumber>
    </recommendedName>
</protein>
<evidence type="ECO:0000313" key="11">
    <source>
        <dbReference type="EMBL" id="KAH6608878.1"/>
    </source>
</evidence>
<name>A0A9P8QU91_9HYPO</name>
<dbReference type="OrthoDB" id="3182339at2759"/>
<keyword evidence="12" id="KW-1185">Reference proteome</keyword>